<gene>
    <name evidence="1" type="ORF">QP354_04980</name>
</gene>
<organism evidence="1 2">
    <name type="scientific">Lactobacillus paragasseri</name>
    <dbReference type="NCBI Taxonomy" id="2107999"/>
    <lineage>
        <taxon>Bacteria</taxon>
        <taxon>Bacillati</taxon>
        <taxon>Bacillota</taxon>
        <taxon>Bacilli</taxon>
        <taxon>Lactobacillales</taxon>
        <taxon>Lactobacillaceae</taxon>
        <taxon>Lactobacillus</taxon>
    </lineage>
</organism>
<dbReference type="RefSeq" id="WP_060791021.1">
    <property type="nucleotide sequence ID" value="NZ_JASOLY010000007.1"/>
</dbReference>
<accession>A0AAW6XRL8</accession>
<evidence type="ECO:0000313" key="2">
    <source>
        <dbReference type="Proteomes" id="UP001232113"/>
    </source>
</evidence>
<evidence type="ECO:0000313" key="1">
    <source>
        <dbReference type="EMBL" id="MDK6868423.1"/>
    </source>
</evidence>
<protein>
    <submittedName>
        <fullName evidence="1">Uncharacterized protein</fullName>
    </submittedName>
</protein>
<sequence length="87" mass="10505">MTRSQAKCPYCDFQGEDQIGMEINSEKRLSEDQMMSVDWEDGYWFNYLRRRNRDQVTLVSLHTDNEFYSFDIDEVEIEYCPKCGRKL</sequence>
<dbReference type="EMBL" id="JASOLY010000007">
    <property type="protein sequence ID" value="MDK6868423.1"/>
    <property type="molecule type" value="Genomic_DNA"/>
</dbReference>
<comment type="caution">
    <text evidence="1">The sequence shown here is derived from an EMBL/GenBank/DDBJ whole genome shotgun (WGS) entry which is preliminary data.</text>
</comment>
<name>A0AAW6XRL8_9LACO</name>
<proteinExistence type="predicted"/>
<dbReference type="AlphaFoldDB" id="A0AAW6XRL8"/>
<reference evidence="1" key="1">
    <citation type="submission" date="2023-05" db="EMBL/GenBank/DDBJ databases">
        <title>Cataloging the Phylogenetic Diversity of Human Bladder Bacteria.</title>
        <authorList>
            <person name="Du J."/>
        </authorList>
    </citation>
    <scope>NUCLEOTIDE SEQUENCE</scope>
    <source>
        <strain evidence="1">UMB6975B</strain>
    </source>
</reference>
<dbReference type="Proteomes" id="UP001232113">
    <property type="component" value="Unassembled WGS sequence"/>
</dbReference>